<protein>
    <submittedName>
        <fullName evidence="1">Uncharacterized protein</fullName>
    </submittedName>
</protein>
<proteinExistence type="predicted"/>
<sequence length="129" mass="15414">MRLLQNEPRRRLLVIGYSFSHFMVHYQIYQRLLPEKEAYNTDRADIHCFLGMVHGLLSSCIEVHNSVHIHLQKRGNSKILSNYWRFRYLARSSHIGFWALHRHLFNFWNSNHSALAELQCLEFISGFVQ</sequence>
<dbReference type="Proteomes" id="UP000243459">
    <property type="component" value="Chromosome 9"/>
</dbReference>
<accession>A0A5P1E5L6</accession>
<reference evidence="2" key="1">
    <citation type="journal article" date="2017" name="Nat. Commun.">
        <title>The asparagus genome sheds light on the origin and evolution of a young Y chromosome.</title>
        <authorList>
            <person name="Harkess A."/>
            <person name="Zhou J."/>
            <person name="Xu C."/>
            <person name="Bowers J.E."/>
            <person name="Van der Hulst R."/>
            <person name="Ayyampalayam S."/>
            <person name="Mercati F."/>
            <person name="Riccardi P."/>
            <person name="McKain M.R."/>
            <person name="Kakrana A."/>
            <person name="Tang H."/>
            <person name="Ray J."/>
            <person name="Groenendijk J."/>
            <person name="Arikit S."/>
            <person name="Mathioni S.M."/>
            <person name="Nakano M."/>
            <person name="Shan H."/>
            <person name="Telgmann-Rauber A."/>
            <person name="Kanno A."/>
            <person name="Yue Z."/>
            <person name="Chen H."/>
            <person name="Li W."/>
            <person name="Chen Y."/>
            <person name="Xu X."/>
            <person name="Zhang Y."/>
            <person name="Luo S."/>
            <person name="Chen H."/>
            <person name="Gao J."/>
            <person name="Mao Z."/>
            <person name="Pires J.C."/>
            <person name="Luo M."/>
            <person name="Kudrna D."/>
            <person name="Wing R.A."/>
            <person name="Meyers B.C."/>
            <person name="Yi K."/>
            <person name="Kong H."/>
            <person name="Lavrijsen P."/>
            <person name="Sunseri F."/>
            <person name="Falavigna A."/>
            <person name="Ye Y."/>
            <person name="Leebens-Mack J.H."/>
            <person name="Chen G."/>
        </authorList>
    </citation>
    <scope>NUCLEOTIDE SEQUENCE [LARGE SCALE GENOMIC DNA]</scope>
    <source>
        <strain evidence="2">cv. DH0086</strain>
    </source>
</reference>
<name>A0A5P1E5L6_ASPOF</name>
<evidence type="ECO:0000313" key="1">
    <source>
        <dbReference type="EMBL" id="ONK57931.1"/>
    </source>
</evidence>
<evidence type="ECO:0000313" key="2">
    <source>
        <dbReference type="Proteomes" id="UP000243459"/>
    </source>
</evidence>
<keyword evidence="2" id="KW-1185">Reference proteome</keyword>
<gene>
    <name evidence="1" type="ORF">A4U43_C09F5750</name>
</gene>
<dbReference type="Gramene" id="ONK57931">
    <property type="protein sequence ID" value="ONK57931"/>
    <property type="gene ID" value="A4U43_C09F5750"/>
</dbReference>
<organism evidence="1 2">
    <name type="scientific">Asparagus officinalis</name>
    <name type="common">Garden asparagus</name>
    <dbReference type="NCBI Taxonomy" id="4686"/>
    <lineage>
        <taxon>Eukaryota</taxon>
        <taxon>Viridiplantae</taxon>
        <taxon>Streptophyta</taxon>
        <taxon>Embryophyta</taxon>
        <taxon>Tracheophyta</taxon>
        <taxon>Spermatophyta</taxon>
        <taxon>Magnoliopsida</taxon>
        <taxon>Liliopsida</taxon>
        <taxon>Asparagales</taxon>
        <taxon>Asparagaceae</taxon>
        <taxon>Asparagoideae</taxon>
        <taxon>Asparagus</taxon>
    </lineage>
</organism>
<dbReference type="EMBL" id="CM007389">
    <property type="protein sequence ID" value="ONK57931.1"/>
    <property type="molecule type" value="Genomic_DNA"/>
</dbReference>
<dbReference type="AlphaFoldDB" id="A0A5P1E5L6"/>